<dbReference type="AlphaFoldDB" id="A0A5B0LIV0"/>
<keyword evidence="3" id="KW-1185">Reference proteome</keyword>
<name>A0A5B0LIV0_PUCGR</name>
<dbReference type="EMBL" id="VDEP01000522">
    <property type="protein sequence ID" value="KAA1063790.1"/>
    <property type="molecule type" value="Genomic_DNA"/>
</dbReference>
<reference evidence="3 4" key="1">
    <citation type="submission" date="2019-05" db="EMBL/GenBank/DDBJ databases">
        <title>Emergence of the Ug99 lineage of the wheat stem rust pathogen through somatic hybridization.</title>
        <authorList>
            <person name="Li F."/>
            <person name="Upadhyaya N.M."/>
            <person name="Sperschneider J."/>
            <person name="Matny O."/>
            <person name="Nguyen-Phuc H."/>
            <person name="Mago R."/>
            <person name="Raley C."/>
            <person name="Miller M.E."/>
            <person name="Silverstein K.A.T."/>
            <person name="Henningsen E."/>
            <person name="Hirsch C.D."/>
            <person name="Visser B."/>
            <person name="Pretorius Z.A."/>
            <person name="Steffenson B.J."/>
            <person name="Schwessinger B."/>
            <person name="Dodds P.N."/>
            <person name="Figueroa M."/>
        </authorList>
    </citation>
    <scope>NUCLEOTIDE SEQUENCE [LARGE SCALE GENOMIC DNA]</scope>
    <source>
        <strain evidence="2">21-0</strain>
        <strain evidence="1 4">Ug99</strain>
    </source>
</reference>
<dbReference type="EMBL" id="VSWC01000106">
    <property type="protein sequence ID" value="KAA1086015.1"/>
    <property type="molecule type" value="Genomic_DNA"/>
</dbReference>
<proteinExistence type="predicted"/>
<comment type="caution">
    <text evidence="1">The sequence shown here is derived from an EMBL/GenBank/DDBJ whole genome shotgun (WGS) entry which is preliminary data.</text>
</comment>
<sequence length="73" mass="7879">MQPNPTPGDLEPVAPGFLTNLLSLGLPPLLDPTSTCWGMQNPPPREISQNSLKTSMVASMPPYNRLRTALGLH</sequence>
<evidence type="ECO:0000313" key="3">
    <source>
        <dbReference type="Proteomes" id="UP000324748"/>
    </source>
</evidence>
<gene>
    <name evidence="2" type="ORF">PGT21_027126</name>
    <name evidence="1" type="ORF">PGTUg99_004088</name>
</gene>
<dbReference type="Proteomes" id="UP000325313">
    <property type="component" value="Unassembled WGS sequence"/>
</dbReference>
<protein>
    <submittedName>
        <fullName evidence="1">Uncharacterized protein</fullName>
    </submittedName>
</protein>
<evidence type="ECO:0000313" key="2">
    <source>
        <dbReference type="EMBL" id="KAA1086015.1"/>
    </source>
</evidence>
<organism evidence="1 4">
    <name type="scientific">Puccinia graminis f. sp. tritici</name>
    <dbReference type="NCBI Taxonomy" id="56615"/>
    <lineage>
        <taxon>Eukaryota</taxon>
        <taxon>Fungi</taxon>
        <taxon>Dikarya</taxon>
        <taxon>Basidiomycota</taxon>
        <taxon>Pucciniomycotina</taxon>
        <taxon>Pucciniomycetes</taxon>
        <taxon>Pucciniales</taxon>
        <taxon>Pucciniaceae</taxon>
        <taxon>Puccinia</taxon>
    </lineage>
</organism>
<evidence type="ECO:0000313" key="1">
    <source>
        <dbReference type="EMBL" id="KAA1063790.1"/>
    </source>
</evidence>
<accession>A0A5B0LIV0</accession>
<evidence type="ECO:0000313" key="4">
    <source>
        <dbReference type="Proteomes" id="UP000325313"/>
    </source>
</evidence>
<dbReference type="Proteomes" id="UP000324748">
    <property type="component" value="Unassembled WGS sequence"/>
</dbReference>